<evidence type="ECO:0000313" key="2">
    <source>
        <dbReference type="EMBL" id="AHE52000.1"/>
    </source>
</evidence>
<protein>
    <submittedName>
        <fullName evidence="2">Uncharacterized protein</fullName>
    </submittedName>
</protein>
<evidence type="ECO:0000313" key="3">
    <source>
        <dbReference type="Proteomes" id="UP000018851"/>
    </source>
</evidence>
<dbReference type="AlphaFoldDB" id="W0A8N2"/>
<gene>
    <name evidence="2" type="ORF">NX02_01170</name>
</gene>
<keyword evidence="1" id="KW-0812">Transmembrane</keyword>
<sequence>MALPTAAATVTESVTGYVVIIAFLRIVSTADHMPFALHRAALGGASLTVPATGQIAAR</sequence>
<dbReference type="PATRIC" id="fig|1123269.5.peg.236"/>
<keyword evidence="3" id="KW-1185">Reference proteome</keyword>
<dbReference type="EMBL" id="CP006644">
    <property type="protein sequence ID" value="AHE52000.1"/>
    <property type="molecule type" value="Genomic_DNA"/>
</dbReference>
<name>W0A8N2_9SPHN</name>
<proteinExistence type="predicted"/>
<dbReference type="HOGENOM" id="CLU_2976950_0_0_5"/>
<organism evidence="2 3">
    <name type="scientific">Sphingomonas sanxanigenens DSM 19645 = NX02</name>
    <dbReference type="NCBI Taxonomy" id="1123269"/>
    <lineage>
        <taxon>Bacteria</taxon>
        <taxon>Pseudomonadati</taxon>
        <taxon>Pseudomonadota</taxon>
        <taxon>Alphaproteobacteria</taxon>
        <taxon>Sphingomonadales</taxon>
        <taxon>Sphingomonadaceae</taxon>
        <taxon>Sphingomonas</taxon>
    </lineage>
</organism>
<keyword evidence="1" id="KW-0472">Membrane</keyword>
<dbReference type="STRING" id="1123269.NX02_01170"/>
<evidence type="ECO:0000256" key="1">
    <source>
        <dbReference type="SAM" id="Phobius"/>
    </source>
</evidence>
<accession>W0A8N2</accession>
<keyword evidence="1" id="KW-1133">Transmembrane helix</keyword>
<dbReference type="Proteomes" id="UP000018851">
    <property type="component" value="Chromosome"/>
</dbReference>
<dbReference type="KEGG" id="ssan:NX02_01170"/>
<dbReference type="OrthoDB" id="9808289at2"/>
<feature type="transmembrane region" description="Helical" evidence="1">
    <location>
        <begin position="6"/>
        <end position="27"/>
    </location>
</feature>
<reference evidence="2 3" key="1">
    <citation type="submission" date="2013-07" db="EMBL/GenBank/DDBJ databases">
        <title>Completed genome of Sphingomonas sanxanigenens NX02.</title>
        <authorList>
            <person name="Ma T."/>
            <person name="Huang H."/>
            <person name="Wu M."/>
            <person name="Li X."/>
            <person name="Li G."/>
        </authorList>
    </citation>
    <scope>NUCLEOTIDE SEQUENCE [LARGE SCALE GENOMIC DNA]</scope>
    <source>
        <strain evidence="2 3">NX02</strain>
    </source>
</reference>